<proteinExistence type="predicted"/>
<keyword evidence="3" id="KW-1185">Reference proteome</keyword>
<dbReference type="EMBL" id="JBHFFA010000007">
    <property type="protein sequence ID" value="KAL2613578.1"/>
    <property type="molecule type" value="Genomic_DNA"/>
</dbReference>
<name>A0ABD1XY68_9MARC</name>
<gene>
    <name evidence="2" type="ORF">R1flu_025270</name>
</gene>
<organism evidence="2 3">
    <name type="scientific">Riccia fluitans</name>
    <dbReference type="NCBI Taxonomy" id="41844"/>
    <lineage>
        <taxon>Eukaryota</taxon>
        <taxon>Viridiplantae</taxon>
        <taxon>Streptophyta</taxon>
        <taxon>Embryophyta</taxon>
        <taxon>Marchantiophyta</taxon>
        <taxon>Marchantiopsida</taxon>
        <taxon>Marchantiidae</taxon>
        <taxon>Marchantiales</taxon>
        <taxon>Ricciaceae</taxon>
        <taxon>Riccia</taxon>
    </lineage>
</organism>
<feature type="region of interest" description="Disordered" evidence="1">
    <location>
        <begin position="53"/>
        <end position="73"/>
    </location>
</feature>
<accession>A0ABD1XY68</accession>
<sequence>MYKQTLLRPYGRIGGADIAGSNPEMFQIWPNCSPLAAQGTGYGQMTRCIQDMARSRSAARAAPGPEMRPKPHA</sequence>
<protein>
    <submittedName>
        <fullName evidence="2">Uncharacterized protein</fullName>
    </submittedName>
</protein>
<evidence type="ECO:0000313" key="3">
    <source>
        <dbReference type="Proteomes" id="UP001605036"/>
    </source>
</evidence>
<evidence type="ECO:0000256" key="1">
    <source>
        <dbReference type="SAM" id="MobiDB-lite"/>
    </source>
</evidence>
<evidence type="ECO:0000313" key="2">
    <source>
        <dbReference type="EMBL" id="KAL2613578.1"/>
    </source>
</evidence>
<comment type="caution">
    <text evidence="2">The sequence shown here is derived from an EMBL/GenBank/DDBJ whole genome shotgun (WGS) entry which is preliminary data.</text>
</comment>
<dbReference type="Proteomes" id="UP001605036">
    <property type="component" value="Unassembled WGS sequence"/>
</dbReference>
<reference evidence="2 3" key="1">
    <citation type="submission" date="2024-09" db="EMBL/GenBank/DDBJ databases">
        <title>Chromosome-scale assembly of Riccia fluitans.</title>
        <authorList>
            <person name="Paukszto L."/>
            <person name="Sawicki J."/>
            <person name="Karawczyk K."/>
            <person name="Piernik-Szablinska J."/>
            <person name="Szczecinska M."/>
            <person name="Mazdziarz M."/>
        </authorList>
    </citation>
    <scope>NUCLEOTIDE SEQUENCE [LARGE SCALE GENOMIC DNA]</scope>
    <source>
        <strain evidence="2">Rf_01</strain>
        <tissue evidence="2">Aerial parts of the thallus</tissue>
    </source>
</reference>
<dbReference type="AlphaFoldDB" id="A0ABD1XY68"/>